<feature type="transmembrane region" description="Helical" evidence="1">
    <location>
        <begin position="170"/>
        <end position="191"/>
    </location>
</feature>
<proteinExistence type="predicted"/>
<keyword evidence="3" id="KW-1185">Reference proteome</keyword>
<dbReference type="Proteomes" id="UP000245629">
    <property type="component" value="Chromosome 2"/>
</dbReference>
<evidence type="ECO:0000256" key="1">
    <source>
        <dbReference type="SAM" id="Phobius"/>
    </source>
</evidence>
<evidence type="ECO:0000313" key="3">
    <source>
        <dbReference type="Proteomes" id="UP000245629"/>
    </source>
</evidence>
<name>A0A2S2CS12_9PROT</name>
<dbReference type="KEGG" id="azz:DEW08_14185"/>
<sequence>MSEAFEHHEKAHEAAHGHHSSNRRIGLMIAILAALLAIAEAAGKSAQTEALNRNIEAANFWAFFQAKTIRMTTMRTAGEAAKLELSADLPQAQRDAIQKQIDVWAQTALRYDTEPETQEGRKELAARAKQAEAVRDHSLAAYHMYEYASAAFQIAIVLASATVITGFLPLAWLSGALGVAGVAISLLGWLAPTALHLGGH</sequence>
<dbReference type="OrthoDB" id="7992954at2"/>
<gene>
    <name evidence="2" type="ORF">DEW08_14185</name>
</gene>
<keyword evidence="1" id="KW-1133">Transmembrane helix</keyword>
<dbReference type="Pfam" id="PF14235">
    <property type="entry name" value="DUF4337"/>
    <property type="match status" value="1"/>
</dbReference>
<accession>A0A2S2CS12</accession>
<dbReference type="EMBL" id="CP029353">
    <property type="protein sequence ID" value="AWK87215.1"/>
    <property type="molecule type" value="Genomic_DNA"/>
</dbReference>
<dbReference type="RefSeq" id="WP_109328112.1">
    <property type="nucleotide sequence ID" value="NZ_CP029353.1"/>
</dbReference>
<dbReference type="InterPro" id="IPR025570">
    <property type="entry name" value="DUF4337"/>
</dbReference>
<protein>
    <recommendedName>
        <fullName evidence="4">DUF4337 domain-containing protein</fullName>
    </recommendedName>
</protein>
<feature type="transmembrane region" description="Helical" evidence="1">
    <location>
        <begin position="145"/>
        <end position="164"/>
    </location>
</feature>
<feature type="transmembrane region" description="Helical" evidence="1">
    <location>
        <begin position="25"/>
        <end position="43"/>
    </location>
</feature>
<keyword evidence="1" id="KW-0812">Transmembrane</keyword>
<organism evidence="2 3">
    <name type="scientific">Azospirillum thermophilum</name>
    <dbReference type="NCBI Taxonomy" id="2202148"/>
    <lineage>
        <taxon>Bacteria</taxon>
        <taxon>Pseudomonadati</taxon>
        <taxon>Pseudomonadota</taxon>
        <taxon>Alphaproteobacteria</taxon>
        <taxon>Rhodospirillales</taxon>
        <taxon>Azospirillaceae</taxon>
        <taxon>Azospirillum</taxon>
    </lineage>
</organism>
<keyword evidence="1" id="KW-0472">Membrane</keyword>
<evidence type="ECO:0000313" key="2">
    <source>
        <dbReference type="EMBL" id="AWK87215.1"/>
    </source>
</evidence>
<dbReference type="AlphaFoldDB" id="A0A2S2CS12"/>
<evidence type="ECO:0008006" key="4">
    <source>
        <dbReference type="Google" id="ProtNLM"/>
    </source>
</evidence>
<reference evidence="3" key="1">
    <citation type="submission" date="2018-05" db="EMBL/GenBank/DDBJ databases">
        <title>Azospirillum thermophila sp. nov., a novel isolated from hot spring.</title>
        <authorList>
            <person name="Zhao Z."/>
        </authorList>
    </citation>
    <scope>NUCLEOTIDE SEQUENCE [LARGE SCALE GENOMIC DNA]</scope>
    <source>
        <strain evidence="3">CFH 70021</strain>
    </source>
</reference>